<feature type="transmembrane region" description="Helical" evidence="9">
    <location>
        <begin position="200"/>
        <end position="219"/>
    </location>
</feature>
<gene>
    <name evidence="11" type="ORF">AWB82_00596</name>
</gene>
<feature type="domain" description="Major facilitator superfamily (MFS) profile" evidence="10">
    <location>
        <begin position="28"/>
        <end position="435"/>
    </location>
</feature>
<keyword evidence="3" id="KW-0813">Transport</keyword>
<keyword evidence="6" id="KW-0769">Symport</keyword>
<dbReference type="InterPro" id="IPR036259">
    <property type="entry name" value="MFS_trans_sf"/>
</dbReference>
<comment type="caution">
    <text evidence="11">The sequence shown here is derived from an EMBL/GenBank/DDBJ whole genome shotgun (WGS) entry which is preliminary data.</text>
</comment>
<evidence type="ECO:0000313" key="11">
    <source>
        <dbReference type="EMBL" id="SAK43905.1"/>
    </source>
</evidence>
<keyword evidence="7 9" id="KW-1133">Transmembrane helix</keyword>
<keyword evidence="5 9" id="KW-0812">Transmembrane</keyword>
<evidence type="ECO:0000256" key="6">
    <source>
        <dbReference type="ARBA" id="ARBA00022847"/>
    </source>
</evidence>
<evidence type="ECO:0000256" key="2">
    <source>
        <dbReference type="ARBA" id="ARBA00008240"/>
    </source>
</evidence>
<dbReference type="EMBL" id="FCOJ02000003">
    <property type="protein sequence ID" value="SAK43905.1"/>
    <property type="molecule type" value="Genomic_DNA"/>
</dbReference>
<comment type="similarity">
    <text evidence="2">Belongs to the major facilitator superfamily. Metabolite:H+ Symporter (MHS) family (TC 2.A.1.6) family.</text>
</comment>
<proteinExistence type="inferred from homology"/>
<evidence type="ECO:0000256" key="8">
    <source>
        <dbReference type="ARBA" id="ARBA00023136"/>
    </source>
</evidence>
<dbReference type="Gene3D" id="1.20.1250.20">
    <property type="entry name" value="MFS general substrate transporter like domains"/>
    <property type="match status" value="2"/>
</dbReference>
<feature type="transmembrane region" description="Helical" evidence="9">
    <location>
        <begin position="318"/>
        <end position="336"/>
    </location>
</feature>
<evidence type="ECO:0000256" key="4">
    <source>
        <dbReference type="ARBA" id="ARBA00022475"/>
    </source>
</evidence>
<keyword evidence="12" id="KW-1185">Reference proteome</keyword>
<dbReference type="AlphaFoldDB" id="A0A157ZEE7"/>
<dbReference type="GO" id="GO:0005886">
    <property type="term" value="C:plasma membrane"/>
    <property type="evidence" value="ECO:0007669"/>
    <property type="project" value="UniProtKB-SubCell"/>
</dbReference>
<reference evidence="11" key="1">
    <citation type="submission" date="2016-01" db="EMBL/GenBank/DDBJ databases">
        <authorList>
            <person name="Peeters C."/>
        </authorList>
    </citation>
    <scope>NUCLEOTIDE SEQUENCE [LARGE SCALE GENOMIC DNA]</scope>
    <source>
        <strain evidence="11">LMG 29325</strain>
    </source>
</reference>
<evidence type="ECO:0000256" key="3">
    <source>
        <dbReference type="ARBA" id="ARBA00022448"/>
    </source>
</evidence>
<feature type="transmembrane region" description="Helical" evidence="9">
    <location>
        <begin position="66"/>
        <end position="91"/>
    </location>
</feature>
<name>A0A157ZEE7_9BURK</name>
<dbReference type="SUPFAM" id="SSF103473">
    <property type="entry name" value="MFS general substrate transporter"/>
    <property type="match status" value="1"/>
</dbReference>
<dbReference type="PANTHER" id="PTHR43528:SF3">
    <property type="entry name" value="CITRATE-PROTON SYMPORTER"/>
    <property type="match status" value="1"/>
</dbReference>
<dbReference type="STRING" id="1777143.AWB82_00596"/>
<feature type="transmembrane region" description="Helical" evidence="9">
    <location>
        <begin position="103"/>
        <end position="124"/>
    </location>
</feature>
<protein>
    <submittedName>
        <fullName evidence="11">Major facilitator transporter</fullName>
    </submittedName>
</protein>
<feature type="transmembrane region" description="Helical" evidence="9">
    <location>
        <begin position="283"/>
        <end position="306"/>
    </location>
</feature>
<feature type="transmembrane region" description="Helical" evidence="9">
    <location>
        <begin position="249"/>
        <end position="271"/>
    </location>
</feature>
<accession>A0A157ZEE7</accession>
<feature type="transmembrane region" description="Helical" evidence="9">
    <location>
        <begin position="379"/>
        <end position="402"/>
    </location>
</feature>
<dbReference type="InterPro" id="IPR020846">
    <property type="entry name" value="MFS_dom"/>
</dbReference>
<feature type="transmembrane region" description="Helical" evidence="9">
    <location>
        <begin position="28"/>
        <end position="54"/>
    </location>
</feature>
<dbReference type="InterPro" id="IPR051084">
    <property type="entry name" value="H+-coupled_symporters"/>
</dbReference>
<comment type="subcellular location">
    <subcellularLocation>
        <location evidence="1">Cell membrane</location>
        <topology evidence="1">Multi-pass membrane protein</topology>
    </subcellularLocation>
</comment>
<dbReference type="PROSITE" id="PS00217">
    <property type="entry name" value="SUGAR_TRANSPORT_2"/>
    <property type="match status" value="1"/>
</dbReference>
<evidence type="ECO:0000259" key="10">
    <source>
        <dbReference type="PROSITE" id="PS50850"/>
    </source>
</evidence>
<dbReference type="PROSITE" id="PS50850">
    <property type="entry name" value="MFS"/>
    <property type="match status" value="1"/>
</dbReference>
<keyword evidence="4" id="KW-1003">Cell membrane</keyword>
<feature type="transmembrane region" description="Helical" evidence="9">
    <location>
        <begin position="408"/>
        <end position="429"/>
    </location>
</feature>
<evidence type="ECO:0000256" key="9">
    <source>
        <dbReference type="SAM" id="Phobius"/>
    </source>
</evidence>
<evidence type="ECO:0000256" key="5">
    <source>
        <dbReference type="ARBA" id="ARBA00022692"/>
    </source>
</evidence>
<feature type="transmembrane region" description="Helical" evidence="9">
    <location>
        <begin position="342"/>
        <end position="367"/>
    </location>
</feature>
<dbReference type="Proteomes" id="UP000054596">
    <property type="component" value="Unassembled WGS sequence"/>
</dbReference>
<keyword evidence="8 9" id="KW-0472">Membrane</keyword>
<dbReference type="Pfam" id="PF07690">
    <property type="entry name" value="MFS_1"/>
    <property type="match status" value="1"/>
</dbReference>
<dbReference type="InterPro" id="IPR011701">
    <property type="entry name" value="MFS"/>
</dbReference>
<sequence>MARVECIDLHSFMTETEYRNAPANLRRIIVATVISNGFVAYDFTVYGFSAAIIGRLFFPAHDATSSLLLSLATFGAGFVMRPLGAVLIGRYADRRGREAGMRLSIASTALGTWLIACLPTHAAIGASATVLIVLARLLQGLAAGGEIGPASALLMESVPYERRCFSVSWRGASQGAAACVAALVGACTSALLSPEQLAQWGWRVPFVIGGLIAPLGWFLRRMPGDTSASKPRPARTPLAILLREHARPLACGILMMAAPSSSIYIAVLYMPSYLIHTLQRTPVISFLIASLAGLVILIVTPLVALAADRLTSRKTLQYASLVAALVTAYPAFHALTRGAPDALALVIILFYVAVALNNAGAASVLMLEAFPKHRRAASLSVIYTFGVVIFGGFSPLAVAWLIGATGNAMTPAWYLLAANCLTLLALSRFPERPSSARRASA</sequence>
<evidence type="ECO:0000256" key="7">
    <source>
        <dbReference type="ARBA" id="ARBA00022989"/>
    </source>
</evidence>
<organism evidence="11 12">
    <name type="scientific">Caballeronia glebae</name>
    <dbReference type="NCBI Taxonomy" id="1777143"/>
    <lineage>
        <taxon>Bacteria</taxon>
        <taxon>Pseudomonadati</taxon>
        <taxon>Pseudomonadota</taxon>
        <taxon>Betaproteobacteria</taxon>
        <taxon>Burkholderiales</taxon>
        <taxon>Burkholderiaceae</taxon>
        <taxon>Caballeronia</taxon>
    </lineage>
</organism>
<evidence type="ECO:0000313" key="12">
    <source>
        <dbReference type="Proteomes" id="UP000054596"/>
    </source>
</evidence>
<dbReference type="InterPro" id="IPR005829">
    <property type="entry name" value="Sugar_transporter_CS"/>
</dbReference>
<dbReference type="PANTHER" id="PTHR43528">
    <property type="entry name" value="ALPHA-KETOGLUTARATE PERMEASE"/>
    <property type="match status" value="1"/>
</dbReference>
<evidence type="ECO:0000256" key="1">
    <source>
        <dbReference type="ARBA" id="ARBA00004651"/>
    </source>
</evidence>
<dbReference type="GO" id="GO:0015293">
    <property type="term" value="F:symporter activity"/>
    <property type="evidence" value="ECO:0007669"/>
    <property type="project" value="UniProtKB-KW"/>
</dbReference>